<dbReference type="InterPro" id="IPR006659">
    <property type="entry name" value="Arsenate_reductase"/>
</dbReference>
<evidence type="ECO:0000256" key="3">
    <source>
        <dbReference type="PROSITE-ProRule" id="PRU01282"/>
    </source>
</evidence>
<dbReference type="CDD" id="cd03034">
    <property type="entry name" value="ArsC_ArsC"/>
    <property type="match status" value="1"/>
</dbReference>
<protein>
    <recommendedName>
        <fullName evidence="4">Arsenate reductase</fullName>
        <ecNumber evidence="4">1.20.4.1</ecNumber>
    </recommendedName>
</protein>
<evidence type="ECO:0000256" key="2">
    <source>
        <dbReference type="ARBA" id="ARBA00023002"/>
    </source>
</evidence>
<dbReference type="RefSeq" id="WP_408261282.1">
    <property type="nucleotide sequence ID" value="NZ_JAQQCK010000004.1"/>
</dbReference>
<dbReference type="InterPro" id="IPR006660">
    <property type="entry name" value="Arsenate_reductase-like"/>
</dbReference>
<dbReference type="PANTHER" id="PTHR30041">
    <property type="entry name" value="ARSENATE REDUCTASE"/>
    <property type="match status" value="1"/>
</dbReference>
<dbReference type="GO" id="GO:0008794">
    <property type="term" value="F:arsenate reductase (glutaredoxin) activity"/>
    <property type="evidence" value="ECO:0007669"/>
    <property type="project" value="UniProtKB-EC"/>
</dbReference>
<evidence type="ECO:0000256" key="1">
    <source>
        <dbReference type="ARBA" id="ARBA00007198"/>
    </source>
</evidence>
<accession>A0ABW9BK82</accession>
<evidence type="ECO:0000256" key="4">
    <source>
        <dbReference type="RuleBase" id="RU362029"/>
    </source>
</evidence>
<evidence type="ECO:0000313" key="6">
    <source>
        <dbReference type="Proteomes" id="UP001629274"/>
    </source>
</evidence>
<dbReference type="InterPro" id="IPR036249">
    <property type="entry name" value="Thioredoxin-like_sf"/>
</dbReference>
<name>A0ABW9BK82_9BURK</name>
<proteinExistence type="inferred from homology"/>
<comment type="caution">
    <text evidence="5">The sequence shown here is derived from an EMBL/GenBank/DDBJ whole genome shotgun (WGS) entry which is preliminary data.</text>
</comment>
<sequence>MITIYHNPRCSKSRAACELITTAYNNTNEATEIVEYLKHPLTVEQLKQLNAQLGCTVREMIRDTEAEYKDLQLSNLALTDTQLYEALAKHPILLQRPIVVRNGRAVIGRPPENVAALFA</sequence>
<keyword evidence="2 4" id="KW-0560">Oxidoreductase</keyword>
<dbReference type="Gene3D" id="3.40.30.10">
    <property type="entry name" value="Glutaredoxin"/>
    <property type="match status" value="1"/>
</dbReference>
<comment type="catalytic activity">
    <reaction evidence="4">
        <text>[glutaredoxin]-dithiol + arsenate + glutathione + H(+) = glutathionyl-S-S-[glutaredoxin] + arsenite + H2O</text>
        <dbReference type="Rhea" id="RHEA:22016"/>
        <dbReference type="Rhea" id="RHEA-COMP:10729"/>
        <dbReference type="Rhea" id="RHEA-COMP:17668"/>
        <dbReference type="ChEBI" id="CHEBI:15377"/>
        <dbReference type="ChEBI" id="CHEBI:15378"/>
        <dbReference type="ChEBI" id="CHEBI:29242"/>
        <dbReference type="ChEBI" id="CHEBI:29950"/>
        <dbReference type="ChEBI" id="CHEBI:48597"/>
        <dbReference type="ChEBI" id="CHEBI:57925"/>
        <dbReference type="ChEBI" id="CHEBI:146199"/>
        <dbReference type="EC" id="1.20.4.1"/>
    </reaction>
</comment>
<dbReference type="EC" id="1.20.4.1" evidence="4"/>
<dbReference type="Pfam" id="PF03960">
    <property type="entry name" value="ArsC"/>
    <property type="match status" value="1"/>
</dbReference>
<comment type="similarity">
    <text evidence="1 3 4">Belongs to the ArsC family.</text>
</comment>
<dbReference type="EMBL" id="JAQQDR010000008">
    <property type="protein sequence ID" value="MFM0241016.1"/>
    <property type="molecule type" value="Genomic_DNA"/>
</dbReference>
<dbReference type="SUPFAM" id="SSF52833">
    <property type="entry name" value="Thioredoxin-like"/>
    <property type="match status" value="1"/>
</dbReference>
<organism evidence="5 6">
    <name type="scientific">Paraburkholderia phytofirmans</name>
    <dbReference type="NCBI Taxonomy" id="261302"/>
    <lineage>
        <taxon>Bacteria</taxon>
        <taxon>Pseudomonadati</taxon>
        <taxon>Pseudomonadota</taxon>
        <taxon>Betaproteobacteria</taxon>
        <taxon>Burkholderiales</taxon>
        <taxon>Burkholderiaceae</taxon>
        <taxon>Paraburkholderia</taxon>
    </lineage>
</organism>
<keyword evidence="6" id="KW-1185">Reference proteome</keyword>
<gene>
    <name evidence="5" type="primary">arsC</name>
    <name evidence="5" type="ORF">PQR03_23055</name>
</gene>
<dbReference type="Proteomes" id="UP001629274">
    <property type="component" value="Unassembled WGS sequence"/>
</dbReference>
<dbReference type="NCBIfam" id="TIGR00014">
    <property type="entry name" value="arsC"/>
    <property type="match status" value="1"/>
</dbReference>
<evidence type="ECO:0000313" key="5">
    <source>
        <dbReference type="EMBL" id="MFM0241016.1"/>
    </source>
</evidence>
<dbReference type="PROSITE" id="PS51353">
    <property type="entry name" value="ARSC"/>
    <property type="match status" value="1"/>
</dbReference>
<dbReference type="PANTHER" id="PTHR30041:SF4">
    <property type="entry name" value="ARSENATE REDUCTASE"/>
    <property type="match status" value="1"/>
</dbReference>
<reference evidence="5 6" key="1">
    <citation type="journal article" date="2024" name="Chem. Sci.">
        <title>Discovery of megapolipeptins by genome mining of a Burkholderiales bacteria collection.</title>
        <authorList>
            <person name="Paulo B.S."/>
            <person name="Recchia M.J.J."/>
            <person name="Lee S."/>
            <person name="Fergusson C.H."/>
            <person name="Romanowski S.B."/>
            <person name="Hernandez A."/>
            <person name="Krull N."/>
            <person name="Liu D.Y."/>
            <person name="Cavanagh H."/>
            <person name="Bos A."/>
            <person name="Gray C.A."/>
            <person name="Murphy B.T."/>
            <person name="Linington R.G."/>
            <person name="Eustaquio A.S."/>
        </authorList>
    </citation>
    <scope>NUCLEOTIDE SEQUENCE [LARGE SCALE GENOMIC DNA]</scope>
    <source>
        <strain evidence="5 6">RL17-351-BIE-A</strain>
    </source>
</reference>